<dbReference type="Gene3D" id="1.10.101.10">
    <property type="entry name" value="PGBD-like superfamily/PGBD"/>
    <property type="match status" value="1"/>
</dbReference>
<evidence type="ECO:0000256" key="1">
    <source>
        <dbReference type="SAM" id="MobiDB-lite"/>
    </source>
</evidence>
<feature type="domain" description="Peptidoglycan binding-like" evidence="2">
    <location>
        <begin position="383"/>
        <end position="425"/>
    </location>
</feature>
<proteinExistence type="predicted"/>
<gene>
    <name evidence="3" type="ORF">ENI96_04200</name>
</gene>
<dbReference type="InterPro" id="IPR002477">
    <property type="entry name" value="Peptidoglycan-bd-like"/>
</dbReference>
<protein>
    <recommendedName>
        <fullName evidence="2">Peptidoglycan binding-like domain-containing protein</fullName>
    </recommendedName>
</protein>
<comment type="caution">
    <text evidence="3">The sequence shown here is derived from an EMBL/GenBank/DDBJ whole genome shotgun (WGS) entry which is preliminary data.</text>
</comment>
<dbReference type="AlphaFoldDB" id="A0A831W6R2"/>
<organism evidence="3">
    <name type="scientific">Sedimenticola thiotaurini</name>
    <dbReference type="NCBI Taxonomy" id="1543721"/>
    <lineage>
        <taxon>Bacteria</taxon>
        <taxon>Pseudomonadati</taxon>
        <taxon>Pseudomonadota</taxon>
        <taxon>Gammaproteobacteria</taxon>
        <taxon>Chromatiales</taxon>
        <taxon>Sedimenticolaceae</taxon>
        <taxon>Sedimenticola</taxon>
    </lineage>
</organism>
<dbReference type="InterPro" id="IPR036366">
    <property type="entry name" value="PGBDSf"/>
</dbReference>
<sequence>MSEQLDRLDAMLAKALEEVRRLQAAGDVEQAEALRRQVVEPLNRLRPRIVLGDIAEVAQELNRLSGILETAERELAADLDDFFLNQLRRGREAVEQAESGIGSRLRLGRATLSPDPVAASGTAAGPPPPTTRAAYEQSYREMAIPPGAGATADHSADLIVAADNARRYREVAQRSGVPWWVIGLLHAVECSFSFRRHLHNGDPLERPTRNQPAGRPPLWAGDMRWEESAVDALATLWGPPRAGDTTLGGLLSRIEAWNGLGYRQRGIHSPFLWAGSDRYRKGLFVADGRFDPEAVMQRPGAAVILKRMEQRGLVSVSRSGRSVRPRMGAQLGDAALARIDTGPFRHADAELRFGRTIRHGMGGADDSPDNRMAVQRVQEWCCHHGSHTSVDGDFGDATRQAVRRFQARMALPADGEVDSATWALLTRPLRLALRSGPPQPTLNQAVLAVAHTHIGLRPMEIGGNNRGPWVRLYMDGVDGEEQLWCAGFVCFLVAQAARDMGVEMPFARQVSVDALVRDARDSGRFIAEAELQPPALRPSRVTPGSLFVVRNRDDERDWTHVGIVTAAREQEFNTIEGNTNGRDRDGANARASLRSYPFRDFLRLL</sequence>
<reference evidence="3" key="1">
    <citation type="journal article" date="2020" name="mSystems">
        <title>Genome- and Community-Level Interaction Insights into Carbon Utilization and Element Cycling Functions of Hydrothermarchaeota in Hydrothermal Sediment.</title>
        <authorList>
            <person name="Zhou Z."/>
            <person name="Liu Y."/>
            <person name="Xu W."/>
            <person name="Pan J."/>
            <person name="Luo Z.H."/>
            <person name="Li M."/>
        </authorList>
    </citation>
    <scope>NUCLEOTIDE SEQUENCE [LARGE SCALE GENOMIC DNA]</scope>
    <source>
        <strain evidence="3">HyVt-443</strain>
    </source>
</reference>
<evidence type="ECO:0000313" key="3">
    <source>
        <dbReference type="EMBL" id="HEB95616.1"/>
    </source>
</evidence>
<evidence type="ECO:0000259" key="2">
    <source>
        <dbReference type="Pfam" id="PF01471"/>
    </source>
</evidence>
<dbReference type="Pfam" id="PF01471">
    <property type="entry name" value="PG_binding_1"/>
    <property type="match status" value="1"/>
</dbReference>
<dbReference type="InterPro" id="IPR036365">
    <property type="entry name" value="PGBD-like_sf"/>
</dbReference>
<dbReference type="SUPFAM" id="SSF47090">
    <property type="entry name" value="PGBD-like"/>
    <property type="match status" value="1"/>
</dbReference>
<feature type="region of interest" description="Disordered" evidence="1">
    <location>
        <begin position="113"/>
        <end position="132"/>
    </location>
</feature>
<dbReference type="Proteomes" id="UP000886251">
    <property type="component" value="Unassembled WGS sequence"/>
</dbReference>
<accession>A0A831W6R2</accession>
<name>A0A831W6R2_9GAMM</name>
<dbReference type="EMBL" id="DRKP01000051">
    <property type="protein sequence ID" value="HEB95616.1"/>
    <property type="molecule type" value="Genomic_DNA"/>
</dbReference>